<name>A0A371C1R9_YARLL</name>
<dbReference type="OrthoDB" id="2344991at2759"/>
<evidence type="ECO:0000313" key="2">
    <source>
        <dbReference type="Proteomes" id="UP000256601"/>
    </source>
</evidence>
<proteinExistence type="predicted"/>
<dbReference type="Pfam" id="PF08570">
    <property type="entry name" value="DUF1761"/>
    <property type="match status" value="1"/>
</dbReference>
<dbReference type="VEuPathDB" id="FungiDB:YALI0_D09889g"/>
<dbReference type="PANTHER" id="PTHR40638">
    <property type="entry name" value="UPF0591 MEMBRANE PROTEIN C15E1.02C"/>
    <property type="match status" value="1"/>
</dbReference>
<sequence length="153" mass="16218">MSLHYFPPIKPSALAVGTIFSHFSSLIGFAPVIGDTIKRAKAADTPEEFARQKENNGVLALYGSSLLGSGLQSYAVSALIVLTGTTTTKGAAYLGGLIFAVNSIPTLVTGIFQENRPVEYLVGKTLSALLETVGLTLTLNWWGTRNETLSLAK</sequence>
<organism evidence="1 2">
    <name type="scientific">Yarrowia lipolytica</name>
    <name type="common">Candida lipolytica</name>
    <dbReference type="NCBI Taxonomy" id="4952"/>
    <lineage>
        <taxon>Eukaryota</taxon>
        <taxon>Fungi</taxon>
        <taxon>Dikarya</taxon>
        <taxon>Ascomycota</taxon>
        <taxon>Saccharomycotina</taxon>
        <taxon>Dipodascomycetes</taxon>
        <taxon>Dipodascales</taxon>
        <taxon>Dipodascales incertae sedis</taxon>
        <taxon>Yarrowia</taxon>
    </lineage>
</organism>
<dbReference type="EMBL" id="KZ859040">
    <property type="protein sequence ID" value="RDW24283.1"/>
    <property type="molecule type" value="Genomic_DNA"/>
</dbReference>
<dbReference type="PANTHER" id="PTHR40638:SF1">
    <property type="entry name" value="UPF0591 MEMBRANE PROTEIN C15E1.02C"/>
    <property type="match status" value="1"/>
</dbReference>
<evidence type="ECO:0000313" key="1">
    <source>
        <dbReference type="EMBL" id="RDW24283.1"/>
    </source>
</evidence>
<dbReference type="InterPro" id="IPR013879">
    <property type="entry name" value="DUF1761"/>
</dbReference>
<accession>A0A371C1R9</accession>
<protein>
    <submittedName>
        <fullName evidence="1">Uncharacterized protein</fullName>
    </submittedName>
</protein>
<gene>
    <name evidence="1" type="ORF">B0I71DRAFT_134509</name>
</gene>
<dbReference type="Proteomes" id="UP000256601">
    <property type="component" value="Unassembled WGS sequence"/>
</dbReference>
<dbReference type="AlphaFoldDB" id="A0A371C1R9"/>
<reference evidence="1 2" key="1">
    <citation type="submission" date="2018-07" db="EMBL/GenBank/DDBJ databases">
        <title>Draft Genome Assemblies for Five Robust Yarrowia lipolytica Strains Exhibiting High Lipid Production and Pentose Sugar Utilization and Sugar Alcohol Secretion from Undetoxified Lignocellulosic Biomass Hydrolysates.</title>
        <authorList>
            <consortium name="DOE Joint Genome Institute"/>
            <person name="Walker C."/>
            <person name="Ryu S."/>
            <person name="Na H."/>
            <person name="Zane M."/>
            <person name="LaButti K."/>
            <person name="Lipzen A."/>
            <person name="Haridas S."/>
            <person name="Barry K."/>
            <person name="Grigoriev I.V."/>
            <person name="Quarterman J."/>
            <person name="Slininger P."/>
            <person name="Dien B."/>
            <person name="Trinh C.T."/>
        </authorList>
    </citation>
    <scope>NUCLEOTIDE SEQUENCE [LARGE SCALE GENOMIC DNA]</scope>
    <source>
        <strain evidence="1 2">YB392</strain>
    </source>
</reference>
<dbReference type="OMA" id="LNWWGTR"/>